<dbReference type="EMBL" id="WHUF01000002">
    <property type="protein sequence ID" value="MQA19865.1"/>
    <property type="molecule type" value="Genomic_DNA"/>
</dbReference>
<dbReference type="Proteomes" id="UP000444318">
    <property type="component" value="Unassembled WGS sequence"/>
</dbReference>
<organism evidence="1 2">
    <name type="scientific">Rugamonas rivuli</name>
    <dbReference type="NCBI Taxonomy" id="2743358"/>
    <lineage>
        <taxon>Bacteria</taxon>
        <taxon>Pseudomonadati</taxon>
        <taxon>Pseudomonadota</taxon>
        <taxon>Betaproteobacteria</taxon>
        <taxon>Burkholderiales</taxon>
        <taxon>Oxalobacteraceae</taxon>
        <taxon>Telluria group</taxon>
        <taxon>Rugamonas</taxon>
    </lineage>
</organism>
<proteinExistence type="predicted"/>
<comment type="caution">
    <text evidence="1">The sequence shown here is derived from an EMBL/GenBank/DDBJ whole genome shotgun (WGS) entry which is preliminary data.</text>
</comment>
<dbReference type="AlphaFoldDB" id="A0A843S683"/>
<reference evidence="1 2" key="1">
    <citation type="submission" date="2019-10" db="EMBL/GenBank/DDBJ databases">
        <title>Two novel species isolated from a subtropical stream in China.</title>
        <authorList>
            <person name="Lu H."/>
        </authorList>
    </citation>
    <scope>NUCLEOTIDE SEQUENCE [LARGE SCALE GENOMIC DNA]</scope>
    <source>
        <strain evidence="1 2">FT103W</strain>
    </source>
</reference>
<evidence type="ECO:0000313" key="1">
    <source>
        <dbReference type="EMBL" id="MQA19865.1"/>
    </source>
</evidence>
<keyword evidence="2" id="KW-1185">Reference proteome</keyword>
<dbReference type="RefSeq" id="WP_152803867.1">
    <property type="nucleotide sequence ID" value="NZ_WHUF01000002.1"/>
</dbReference>
<sequence>MYVVAAGLNFLTVAQAAQPVRLQLPLPVAGTRFLPQNIGLSADGKDLCLTGANTDENGRATTQLLLIDRTSNTVRWQKRLPAPDGYSDIYPVQCVKEGAAVYLLANVDTDSVKSLRQTLAYVYSFNLQGKQTAYKVLDLPGSDHFAYAMAAAPGGIKVAGYIKDEDDDFEYYSVFTQGLDAALKADKPSIKKTGAFAPFPTARIVGDNLHIGGNFYPYKLSKTEGGGDYAVSKLRLSGSYLWSQRPPTANSLSVYTGVGGNGAVFRLGYQKEMSSLLQVTADGKVGPEVSYASKYCETQALVEYGNVYLAIRKPCKSLGGRSVMVSINPDGKTEKLLDWFAEEALYLTTGADSWAAVAKDKSGKPVLYTGAVRAAE</sequence>
<evidence type="ECO:0000313" key="2">
    <source>
        <dbReference type="Proteomes" id="UP000444318"/>
    </source>
</evidence>
<protein>
    <submittedName>
        <fullName evidence="1">Uncharacterized protein</fullName>
    </submittedName>
</protein>
<name>A0A843S683_9BURK</name>
<gene>
    <name evidence="1" type="ORF">GEV01_10135</name>
</gene>
<accession>A0A843S683</accession>